<gene>
    <name evidence="8" type="ORF">TRIADDRAFT_56002</name>
</gene>
<dbReference type="GO" id="GO:0005762">
    <property type="term" value="C:mitochondrial large ribosomal subunit"/>
    <property type="evidence" value="ECO:0000318"/>
    <property type="project" value="GO_Central"/>
</dbReference>
<evidence type="ECO:0000256" key="1">
    <source>
        <dbReference type="ARBA" id="ARBA00004173"/>
    </source>
</evidence>
<proteinExistence type="inferred from homology"/>
<name>B3RTP8_TRIAD</name>
<keyword evidence="9" id="KW-1185">Reference proteome</keyword>
<evidence type="ECO:0008006" key="10">
    <source>
        <dbReference type="Google" id="ProtNLM"/>
    </source>
</evidence>
<keyword evidence="5" id="KW-0496">Mitochondrion</keyword>
<feature type="region of interest" description="Disordered" evidence="7">
    <location>
        <begin position="100"/>
        <end position="128"/>
    </location>
</feature>
<evidence type="ECO:0000256" key="7">
    <source>
        <dbReference type="SAM" id="MobiDB-lite"/>
    </source>
</evidence>
<comment type="similarity">
    <text evidence="2">Belongs to the mitochondrion-specific ribosomal protein mL41 family.</text>
</comment>
<organism evidence="8 9">
    <name type="scientific">Trichoplax adhaerens</name>
    <name type="common">Trichoplax reptans</name>
    <dbReference type="NCBI Taxonomy" id="10228"/>
    <lineage>
        <taxon>Eukaryota</taxon>
        <taxon>Metazoa</taxon>
        <taxon>Placozoa</taxon>
        <taxon>Uniplacotomia</taxon>
        <taxon>Trichoplacea</taxon>
        <taxon>Trichoplacidae</taxon>
        <taxon>Trichoplax</taxon>
    </lineage>
</organism>
<protein>
    <recommendedName>
        <fullName evidence="10">39S ribosomal protein L41, mitochondrial</fullName>
    </recommendedName>
</protein>
<keyword evidence="3" id="KW-0809">Transit peptide</keyword>
<dbReference type="Pfam" id="PF09809">
    <property type="entry name" value="MRP-L27"/>
    <property type="match status" value="1"/>
</dbReference>
<dbReference type="GO" id="GO:0003735">
    <property type="term" value="F:structural constituent of ribosome"/>
    <property type="evidence" value="ECO:0000318"/>
    <property type="project" value="GO_Central"/>
</dbReference>
<accession>B3RTP8</accession>
<dbReference type="GeneID" id="6752913"/>
<dbReference type="InterPro" id="IPR019189">
    <property type="entry name" value="Ribosomal_mL41"/>
</dbReference>
<keyword evidence="6" id="KW-0687">Ribonucleoprotein</keyword>
<dbReference type="InParanoid" id="B3RTP8"/>
<dbReference type="PANTHER" id="PTHR21338:SF0">
    <property type="entry name" value="LARGE RIBOSOMAL SUBUNIT PROTEIN ML41"/>
    <property type="match status" value="1"/>
</dbReference>
<dbReference type="FunCoup" id="B3RTP8">
    <property type="interactions" value="95"/>
</dbReference>
<dbReference type="AlphaFoldDB" id="B3RTP8"/>
<dbReference type="PANTHER" id="PTHR21338">
    <property type="entry name" value="MITOCHONDRIAL RIBOSOMAL PROTEIN L41"/>
    <property type="match status" value="1"/>
</dbReference>
<feature type="region of interest" description="Disordered" evidence="7">
    <location>
        <begin position="19"/>
        <end position="45"/>
    </location>
</feature>
<dbReference type="RefSeq" id="XP_002112203.1">
    <property type="nucleotide sequence ID" value="XM_002112167.1"/>
</dbReference>
<dbReference type="CTD" id="6752913"/>
<evidence type="ECO:0000256" key="5">
    <source>
        <dbReference type="ARBA" id="ARBA00023128"/>
    </source>
</evidence>
<evidence type="ECO:0000313" key="9">
    <source>
        <dbReference type="Proteomes" id="UP000009022"/>
    </source>
</evidence>
<dbReference type="eggNOG" id="KOG4756">
    <property type="taxonomic scope" value="Eukaryota"/>
</dbReference>
<sequence length="128" mass="14306">MSILQAVVRGFLRGAERGMTSKRGNKNFYKGRGAKSSGTKTKRGGFVVQPHKIPELMVPDLTDFELKPYVSHKALKINPPIVTSEDLLTRLPINQEKSTIRPQQALDLGSPKNKKYHDFSNISLQSKT</sequence>
<evidence type="ECO:0000313" key="8">
    <source>
        <dbReference type="EMBL" id="EDV26170.1"/>
    </source>
</evidence>
<dbReference type="PhylomeDB" id="B3RTP8"/>
<evidence type="ECO:0000256" key="4">
    <source>
        <dbReference type="ARBA" id="ARBA00022980"/>
    </source>
</evidence>
<evidence type="ECO:0000256" key="2">
    <source>
        <dbReference type="ARBA" id="ARBA00010152"/>
    </source>
</evidence>
<keyword evidence="4" id="KW-0689">Ribosomal protein</keyword>
<dbReference type="GO" id="GO:0006412">
    <property type="term" value="P:translation"/>
    <property type="evidence" value="ECO:0000318"/>
    <property type="project" value="GO_Central"/>
</dbReference>
<reference evidence="8 9" key="1">
    <citation type="journal article" date="2008" name="Nature">
        <title>The Trichoplax genome and the nature of placozoans.</title>
        <authorList>
            <person name="Srivastava M."/>
            <person name="Begovic E."/>
            <person name="Chapman J."/>
            <person name="Putnam N.H."/>
            <person name="Hellsten U."/>
            <person name="Kawashima T."/>
            <person name="Kuo A."/>
            <person name="Mitros T."/>
            <person name="Salamov A."/>
            <person name="Carpenter M.L."/>
            <person name="Signorovitch A.Y."/>
            <person name="Moreno M.A."/>
            <person name="Kamm K."/>
            <person name="Grimwood J."/>
            <person name="Schmutz J."/>
            <person name="Shapiro H."/>
            <person name="Grigoriev I.V."/>
            <person name="Buss L.W."/>
            <person name="Schierwater B."/>
            <person name="Dellaporta S.L."/>
            <person name="Rokhsar D.S."/>
        </authorList>
    </citation>
    <scope>NUCLEOTIDE SEQUENCE [LARGE SCALE GENOMIC DNA]</scope>
    <source>
        <strain evidence="8 9">Grell-BS-1999</strain>
    </source>
</reference>
<evidence type="ECO:0000256" key="3">
    <source>
        <dbReference type="ARBA" id="ARBA00022946"/>
    </source>
</evidence>
<dbReference type="OrthoDB" id="408933at2759"/>
<dbReference type="HOGENOM" id="CLU_1962388_0_0_1"/>
<dbReference type="KEGG" id="tad:TRIADDRAFT_56002"/>
<dbReference type="EMBL" id="DS985244">
    <property type="protein sequence ID" value="EDV26170.1"/>
    <property type="molecule type" value="Genomic_DNA"/>
</dbReference>
<dbReference type="STRING" id="10228.B3RTP8"/>
<dbReference type="Proteomes" id="UP000009022">
    <property type="component" value="Unassembled WGS sequence"/>
</dbReference>
<evidence type="ECO:0000256" key="6">
    <source>
        <dbReference type="ARBA" id="ARBA00023274"/>
    </source>
</evidence>
<comment type="subcellular location">
    <subcellularLocation>
        <location evidence="1">Mitochondrion</location>
    </subcellularLocation>
</comment>